<dbReference type="RefSeq" id="WP_147440494.1">
    <property type="nucleotide sequence ID" value="NZ_RCUX01000012.1"/>
</dbReference>
<comment type="caution">
    <text evidence="2">The sequence shown here is derived from an EMBL/GenBank/DDBJ whole genome shotgun (WGS) entry which is preliminary data.</text>
</comment>
<keyword evidence="1" id="KW-1133">Transmembrane helix</keyword>
<accession>A0A3L7A3M1</accession>
<protein>
    <recommendedName>
        <fullName evidence="4">Pilus assembly protein</fullName>
    </recommendedName>
</protein>
<feature type="transmembrane region" description="Helical" evidence="1">
    <location>
        <begin position="26"/>
        <end position="46"/>
    </location>
</feature>
<evidence type="ECO:0000313" key="2">
    <source>
        <dbReference type="EMBL" id="RLP74131.1"/>
    </source>
</evidence>
<name>A0A3L7A3M1_9MICO</name>
<dbReference type="NCBIfam" id="NF041390">
    <property type="entry name" value="TadE_Rv3655c"/>
    <property type="match status" value="1"/>
</dbReference>
<gene>
    <name evidence="2" type="ORF">D9V32_13895</name>
</gene>
<keyword evidence="1" id="KW-0812">Transmembrane</keyword>
<evidence type="ECO:0000256" key="1">
    <source>
        <dbReference type="SAM" id="Phobius"/>
    </source>
</evidence>
<keyword evidence="1" id="KW-0472">Membrane</keyword>
<proteinExistence type="predicted"/>
<dbReference type="AlphaFoldDB" id="A0A3L7A3M1"/>
<keyword evidence="3" id="KW-1185">Reference proteome</keyword>
<organism evidence="2 3">
    <name type="scientific">Mycetocola tolaasinivorans</name>
    <dbReference type="NCBI Taxonomy" id="76635"/>
    <lineage>
        <taxon>Bacteria</taxon>
        <taxon>Bacillati</taxon>
        <taxon>Actinomycetota</taxon>
        <taxon>Actinomycetes</taxon>
        <taxon>Micrococcales</taxon>
        <taxon>Microbacteriaceae</taxon>
        <taxon>Mycetocola</taxon>
    </lineage>
</organism>
<dbReference type="OrthoDB" id="5125218at2"/>
<dbReference type="InterPro" id="IPR049790">
    <property type="entry name" value="Rv3655c/TadE"/>
</dbReference>
<dbReference type="Proteomes" id="UP000272503">
    <property type="component" value="Unassembled WGS sequence"/>
</dbReference>
<dbReference type="EMBL" id="RCUX01000012">
    <property type="protein sequence ID" value="RLP74131.1"/>
    <property type="molecule type" value="Genomic_DNA"/>
</dbReference>
<sequence length="134" mass="13753">MRVSGVNTPVLAGHARSDSGSVTAELALALPVVLIVLALCVATLSIGSAQGQLWDVAGQSARAFARGDSASQVAQRANQLVPGSTVTREVVGPDLVCARVRLALSSVLSRFLSEPLNVRSCTLSESVTTRTAPA</sequence>
<reference evidence="2 3" key="1">
    <citation type="submission" date="2018-10" db="EMBL/GenBank/DDBJ databases">
        <authorList>
            <person name="Li J."/>
        </authorList>
    </citation>
    <scope>NUCLEOTIDE SEQUENCE [LARGE SCALE GENOMIC DNA]</scope>
    <source>
        <strain evidence="2 3">IF 016277</strain>
    </source>
</reference>
<evidence type="ECO:0008006" key="4">
    <source>
        <dbReference type="Google" id="ProtNLM"/>
    </source>
</evidence>
<evidence type="ECO:0000313" key="3">
    <source>
        <dbReference type="Proteomes" id="UP000272503"/>
    </source>
</evidence>